<gene>
    <name evidence="2" type="ORF">ADUPG1_014255</name>
</gene>
<protein>
    <submittedName>
        <fullName evidence="2">Isoamyl acetate-hydrolyzing esterase Iah1-like protein</fullName>
    </submittedName>
</protein>
<keyword evidence="3" id="KW-1185">Reference proteome</keyword>
<dbReference type="EMBL" id="BQXS01013865">
    <property type="protein sequence ID" value="GKT29874.1"/>
    <property type="molecule type" value="Genomic_DNA"/>
</dbReference>
<evidence type="ECO:0000259" key="1">
    <source>
        <dbReference type="Pfam" id="PF13472"/>
    </source>
</evidence>
<dbReference type="Gene3D" id="3.40.50.1110">
    <property type="entry name" value="SGNH hydrolase"/>
    <property type="match status" value="1"/>
</dbReference>
<dbReference type="InterPro" id="IPR036514">
    <property type="entry name" value="SGNH_hydro_sf"/>
</dbReference>
<dbReference type="SUPFAM" id="SSF52266">
    <property type="entry name" value="SGNH hydrolase"/>
    <property type="match status" value="1"/>
</dbReference>
<name>A0ABQ5KEP8_9EUKA</name>
<dbReference type="Pfam" id="PF13472">
    <property type="entry name" value="Lipase_GDSL_2"/>
    <property type="match status" value="1"/>
</dbReference>
<dbReference type="InterPro" id="IPR013830">
    <property type="entry name" value="SGNH_hydro"/>
</dbReference>
<dbReference type="PANTHER" id="PTHR14209">
    <property type="entry name" value="ISOAMYL ACETATE-HYDROLYZING ESTERASE 1"/>
    <property type="match status" value="1"/>
</dbReference>
<evidence type="ECO:0000313" key="2">
    <source>
        <dbReference type="EMBL" id="GKT29874.1"/>
    </source>
</evidence>
<proteinExistence type="predicted"/>
<dbReference type="InterPro" id="IPR045136">
    <property type="entry name" value="Iah1-like"/>
</dbReference>
<organism evidence="2 3">
    <name type="scientific">Aduncisulcus paluster</name>
    <dbReference type="NCBI Taxonomy" id="2918883"/>
    <lineage>
        <taxon>Eukaryota</taxon>
        <taxon>Metamonada</taxon>
        <taxon>Carpediemonas-like organisms</taxon>
        <taxon>Aduncisulcus</taxon>
    </lineage>
</organism>
<reference evidence="2" key="1">
    <citation type="submission" date="2022-03" db="EMBL/GenBank/DDBJ databases">
        <title>Draft genome sequence of Aduncisulcus paluster, a free-living microaerophilic Fornicata.</title>
        <authorList>
            <person name="Yuyama I."/>
            <person name="Kume K."/>
            <person name="Tamura T."/>
            <person name="Inagaki Y."/>
            <person name="Hashimoto T."/>
        </authorList>
    </citation>
    <scope>NUCLEOTIDE SEQUENCE</scope>
    <source>
        <strain evidence="2">NY0171</strain>
    </source>
</reference>
<dbReference type="PANTHER" id="PTHR14209:SF19">
    <property type="entry name" value="ISOAMYL ACETATE-HYDROLYZING ESTERASE 1 HOMOLOG"/>
    <property type="match status" value="1"/>
</dbReference>
<sequence length="244" mass="27918">MSDCIREQCCLLIGDSLTQFGMEKDGWVHSMTRLYSAKLDVISRGVSGYNTSMVLHPANKGIFFPSHVLCCDESRPGPMFVVVWLGANDAAFKETCPGQHIPLDKFKENMTHIIDELTKKYAVDHKRIILVTPPPVGDKMYTEYCKKEHDSAVQRSSERTAKYAAIVRDLAKAREFNLFDAWEEIQKLRKAMKDDQVYVDGLHLTLLSQKIILRGLRKVLHKMGVDWDSLPFFLPNWRDAKAIE</sequence>
<evidence type="ECO:0000313" key="3">
    <source>
        <dbReference type="Proteomes" id="UP001057375"/>
    </source>
</evidence>
<comment type="caution">
    <text evidence="2">The sequence shown here is derived from an EMBL/GenBank/DDBJ whole genome shotgun (WGS) entry which is preliminary data.</text>
</comment>
<dbReference type="Proteomes" id="UP001057375">
    <property type="component" value="Unassembled WGS sequence"/>
</dbReference>
<accession>A0ABQ5KEP8</accession>
<feature type="domain" description="SGNH hydrolase-type esterase" evidence="1">
    <location>
        <begin position="12"/>
        <end position="205"/>
    </location>
</feature>